<comment type="caution">
    <text evidence="9">The sequence shown here is derived from an EMBL/GenBank/DDBJ whole genome shotgun (WGS) entry which is preliminary data.</text>
</comment>
<reference evidence="9 10" key="1">
    <citation type="submission" date="2019-10" db="EMBL/GenBank/DDBJ databases">
        <title>Extracellular Electron Transfer in a Candidatus Methanoperedens spp. Enrichment Culture.</title>
        <authorList>
            <person name="Berger S."/>
            <person name="Rangel Shaw D."/>
            <person name="Berben T."/>
            <person name="In 'T Zandt M."/>
            <person name="Frank J."/>
            <person name="Reimann J."/>
            <person name="Jetten M.S.M."/>
            <person name="Welte C.U."/>
        </authorList>
    </citation>
    <scope>NUCLEOTIDE SEQUENCE [LARGE SCALE GENOMIC DNA]</scope>
    <source>
        <strain evidence="9">SB12</strain>
    </source>
</reference>
<evidence type="ECO:0000313" key="10">
    <source>
        <dbReference type="Proteomes" id="UP000460298"/>
    </source>
</evidence>
<feature type="transmembrane region" description="Helical" evidence="6">
    <location>
        <begin position="468"/>
        <end position="488"/>
    </location>
</feature>
<dbReference type="PANTHER" id="PTHR42829">
    <property type="entry name" value="NADH-UBIQUINONE OXIDOREDUCTASE CHAIN 5"/>
    <property type="match status" value="1"/>
</dbReference>
<accession>A0A833LYQ4</accession>
<feature type="transmembrane region" description="Helical" evidence="6">
    <location>
        <begin position="320"/>
        <end position="342"/>
    </location>
</feature>
<proteinExistence type="predicted"/>
<protein>
    <submittedName>
        <fullName evidence="9">NADH-quinone oxidoreductase subunit L</fullName>
    </submittedName>
</protein>
<name>A0A833LYQ4_9LEPT</name>
<comment type="subcellular location">
    <subcellularLocation>
        <location evidence="1">Endomembrane system</location>
        <topology evidence="1">Multi-pass membrane protein</topology>
    </subcellularLocation>
    <subcellularLocation>
        <location evidence="5">Membrane</location>
        <topology evidence="5">Multi-pass membrane protein</topology>
    </subcellularLocation>
</comment>
<dbReference type="AlphaFoldDB" id="A0A833LYQ4"/>
<feature type="transmembrane region" description="Helical" evidence="6">
    <location>
        <begin position="348"/>
        <end position="368"/>
    </location>
</feature>
<dbReference type="PRINTS" id="PR01435">
    <property type="entry name" value="NPOXDRDTASE5"/>
</dbReference>
<keyword evidence="2 5" id="KW-0812">Transmembrane</keyword>
<evidence type="ECO:0000313" key="9">
    <source>
        <dbReference type="EMBL" id="KAB2934885.1"/>
    </source>
</evidence>
<dbReference type="GO" id="GO:0008137">
    <property type="term" value="F:NADH dehydrogenase (ubiquinone) activity"/>
    <property type="evidence" value="ECO:0007669"/>
    <property type="project" value="InterPro"/>
</dbReference>
<feature type="transmembrane region" description="Helical" evidence="6">
    <location>
        <begin position="6"/>
        <end position="22"/>
    </location>
</feature>
<feature type="transmembrane region" description="Helical" evidence="6">
    <location>
        <begin position="389"/>
        <end position="407"/>
    </location>
</feature>
<dbReference type="Pfam" id="PF00662">
    <property type="entry name" value="Proton_antipo_N"/>
    <property type="match status" value="1"/>
</dbReference>
<keyword evidence="3 6" id="KW-1133">Transmembrane helix</keyword>
<gene>
    <name evidence="9" type="primary">nuoL</name>
    <name evidence="9" type="ORF">F9K24_03655</name>
</gene>
<feature type="transmembrane region" description="Helical" evidence="6">
    <location>
        <begin position="649"/>
        <end position="676"/>
    </location>
</feature>
<feature type="transmembrane region" description="Helical" evidence="6">
    <location>
        <begin position="427"/>
        <end position="447"/>
    </location>
</feature>
<dbReference type="NCBIfam" id="NF005141">
    <property type="entry name" value="PRK06590.1"/>
    <property type="match status" value="1"/>
</dbReference>
<dbReference type="Gene3D" id="1.20.5.2700">
    <property type="match status" value="2"/>
</dbReference>
<feature type="transmembrane region" description="Helical" evidence="6">
    <location>
        <begin position="230"/>
        <end position="252"/>
    </location>
</feature>
<feature type="transmembrane region" description="Helical" evidence="6">
    <location>
        <begin position="519"/>
        <end position="540"/>
    </location>
</feature>
<feature type="transmembrane region" description="Helical" evidence="6">
    <location>
        <begin position="88"/>
        <end position="110"/>
    </location>
</feature>
<dbReference type="GO" id="GO:0015990">
    <property type="term" value="P:electron transport coupled proton transport"/>
    <property type="evidence" value="ECO:0007669"/>
    <property type="project" value="TreeGrafter"/>
</dbReference>
<dbReference type="Pfam" id="PF00361">
    <property type="entry name" value="Proton_antipo_M"/>
    <property type="match status" value="1"/>
</dbReference>
<evidence type="ECO:0000256" key="6">
    <source>
        <dbReference type="SAM" id="Phobius"/>
    </source>
</evidence>
<evidence type="ECO:0000259" key="8">
    <source>
        <dbReference type="Pfam" id="PF00662"/>
    </source>
</evidence>
<dbReference type="GO" id="GO:0003954">
    <property type="term" value="F:NADH dehydrogenase activity"/>
    <property type="evidence" value="ECO:0007669"/>
    <property type="project" value="TreeGrafter"/>
</dbReference>
<dbReference type="InterPro" id="IPR001750">
    <property type="entry name" value="ND/Mrp_TM"/>
</dbReference>
<dbReference type="InterPro" id="IPR003945">
    <property type="entry name" value="NU5C-like"/>
</dbReference>
<evidence type="ECO:0000256" key="2">
    <source>
        <dbReference type="ARBA" id="ARBA00022692"/>
    </source>
</evidence>
<dbReference type="GO" id="GO:0042773">
    <property type="term" value="P:ATP synthesis coupled electron transport"/>
    <property type="evidence" value="ECO:0007669"/>
    <property type="project" value="InterPro"/>
</dbReference>
<dbReference type="GO" id="GO:0016020">
    <property type="term" value="C:membrane"/>
    <property type="evidence" value="ECO:0007669"/>
    <property type="project" value="UniProtKB-SubCell"/>
</dbReference>
<dbReference type="EMBL" id="WBUI01000002">
    <property type="protein sequence ID" value="KAB2934885.1"/>
    <property type="molecule type" value="Genomic_DNA"/>
</dbReference>
<feature type="transmembrane region" description="Helical" evidence="6">
    <location>
        <begin position="291"/>
        <end position="313"/>
    </location>
</feature>
<organism evidence="9 10">
    <name type="scientific">Leptonema illini</name>
    <dbReference type="NCBI Taxonomy" id="183"/>
    <lineage>
        <taxon>Bacteria</taxon>
        <taxon>Pseudomonadati</taxon>
        <taxon>Spirochaetota</taxon>
        <taxon>Spirochaetia</taxon>
        <taxon>Leptospirales</taxon>
        <taxon>Leptospiraceae</taxon>
        <taxon>Leptonema</taxon>
    </lineage>
</organism>
<feature type="transmembrane region" description="Helical" evidence="6">
    <location>
        <begin position="117"/>
        <end position="135"/>
    </location>
</feature>
<evidence type="ECO:0000256" key="5">
    <source>
        <dbReference type="RuleBase" id="RU000320"/>
    </source>
</evidence>
<dbReference type="PANTHER" id="PTHR42829:SF2">
    <property type="entry name" value="NADH-UBIQUINONE OXIDOREDUCTASE CHAIN 5"/>
    <property type="match status" value="1"/>
</dbReference>
<feature type="domain" description="NADH:quinone oxidoreductase/Mrp antiporter transmembrane" evidence="7">
    <location>
        <begin position="137"/>
        <end position="422"/>
    </location>
</feature>
<dbReference type="InterPro" id="IPR018393">
    <property type="entry name" value="NADHpl_OxRdtase_5_subgr"/>
</dbReference>
<dbReference type="PRINTS" id="PR01434">
    <property type="entry name" value="NADHDHGNASE5"/>
</dbReference>
<feature type="transmembrane region" description="Helical" evidence="6">
    <location>
        <begin position="141"/>
        <end position="162"/>
    </location>
</feature>
<feature type="domain" description="NADH-Ubiquinone oxidoreductase (complex I) chain 5 N-terminal" evidence="8">
    <location>
        <begin position="71"/>
        <end position="121"/>
    </location>
</feature>
<evidence type="ECO:0000256" key="3">
    <source>
        <dbReference type="ARBA" id="ARBA00022989"/>
    </source>
</evidence>
<feature type="transmembrane region" description="Helical" evidence="6">
    <location>
        <begin position="174"/>
        <end position="194"/>
    </location>
</feature>
<dbReference type="Proteomes" id="UP000460298">
    <property type="component" value="Unassembled WGS sequence"/>
</dbReference>
<keyword evidence="4 6" id="KW-0472">Membrane</keyword>
<dbReference type="GO" id="GO:0012505">
    <property type="term" value="C:endomembrane system"/>
    <property type="evidence" value="ECO:0007669"/>
    <property type="project" value="UniProtKB-SubCell"/>
</dbReference>
<sequence>MALIILYPFLGALFWAGITLAYRKPPLRLRVVRFGVTVPVLLSSVTALYYWSAMLQMPPEERQIREVYFTWIAVHRMDVQIGLFLDPLSILLVLLITGVGSLIHIYSIAYMDHDRGFIRYFAWLNLFTALMLLLVMADNVLLMFIGWEGVGLCSYWLIGFWFSNIDNARAGLKAFLVNRIGDTAFIVALFLLFWKGSDPDVAFSFSFQFIAEAVTRLSQNSLYGIPLNELVALLFVLGATGKSAQVPLFVWLPDAMAGPTPVSALIHAATMVTAGVYMIGRMSVLYLQAPIAMAFIVTVGVATALFAAIVAVNQNDIKKVLAYSTISQLGFMFAALGVGAFTGAVFHLLTHGFFKALLFLSAGSVILGTHHEQDMRKMGGMVKSMPVTAVLYLTGVLSIAGFFPFSGFFSKDEILLHLTLAAKSDPFMAVLLAMATLAAFLTSFYMFRSFFMVFSGEQRTEAHESGRLILIPLGVLAGLSLVGGFMNVPHALGGHAMLHDWLQPVFKQPGEQIPPVLEWSVMAVGTALSAFGFLLAYLLIARFPLMGSAILKKTPFIYKISLNRFYVDELYEMTVQRPILGLARAIDRFDRSVIDSFVNRMSATVVIVAQRIARFDVANVDGAVALIVRGARRTGSALRRLQDGYIYHYLAYSLLGVLMMVIVWQAMLGIGPYTFFKRM</sequence>
<evidence type="ECO:0000256" key="1">
    <source>
        <dbReference type="ARBA" id="ARBA00004127"/>
    </source>
</evidence>
<evidence type="ECO:0000256" key="4">
    <source>
        <dbReference type="ARBA" id="ARBA00023136"/>
    </source>
</evidence>
<evidence type="ECO:0000259" key="7">
    <source>
        <dbReference type="Pfam" id="PF00361"/>
    </source>
</evidence>
<feature type="transmembrane region" description="Helical" evidence="6">
    <location>
        <begin position="264"/>
        <end position="285"/>
    </location>
</feature>
<dbReference type="NCBIfam" id="TIGR01974">
    <property type="entry name" value="NDH_I_L"/>
    <property type="match status" value="1"/>
</dbReference>
<feature type="transmembrane region" description="Helical" evidence="6">
    <location>
        <begin position="34"/>
        <end position="52"/>
    </location>
</feature>
<dbReference type="InterPro" id="IPR001516">
    <property type="entry name" value="Proton_antipo_N"/>
</dbReference>